<dbReference type="RefSeq" id="WP_115690610.1">
    <property type="nucleotide sequence ID" value="NZ_CP031417.1"/>
</dbReference>
<name>A0A345ZUV7_9HYPH</name>
<proteinExistence type="predicted"/>
<dbReference type="OrthoDB" id="8137315at2"/>
<dbReference type="SUPFAM" id="SSF74653">
    <property type="entry name" value="TolA/TonB C-terminal domain"/>
    <property type="match status" value="1"/>
</dbReference>
<accession>A0A345ZUV7</accession>
<protein>
    <submittedName>
        <fullName evidence="1">Energy transducer TonB</fullName>
    </submittedName>
</protein>
<dbReference type="KEGG" id="ptaw:DW352_09405"/>
<gene>
    <name evidence="1" type="ORF">DW352_09405</name>
</gene>
<dbReference type="Pfam" id="PF13103">
    <property type="entry name" value="TonB_2"/>
    <property type="match status" value="1"/>
</dbReference>
<dbReference type="AlphaFoldDB" id="A0A345ZUV7"/>
<dbReference type="EMBL" id="CP031417">
    <property type="protein sequence ID" value="AXK80704.1"/>
    <property type="molecule type" value="Genomic_DNA"/>
</dbReference>
<organism evidence="1 2">
    <name type="scientific">Pseudolabrys taiwanensis</name>
    <dbReference type="NCBI Taxonomy" id="331696"/>
    <lineage>
        <taxon>Bacteria</taxon>
        <taxon>Pseudomonadati</taxon>
        <taxon>Pseudomonadota</taxon>
        <taxon>Alphaproteobacteria</taxon>
        <taxon>Hyphomicrobiales</taxon>
        <taxon>Xanthobacteraceae</taxon>
        <taxon>Pseudolabrys</taxon>
    </lineage>
</organism>
<keyword evidence="2" id="KW-1185">Reference proteome</keyword>
<evidence type="ECO:0000313" key="2">
    <source>
        <dbReference type="Proteomes" id="UP000254889"/>
    </source>
</evidence>
<dbReference type="Gene3D" id="3.55.50.30">
    <property type="match status" value="1"/>
</dbReference>
<evidence type="ECO:0000313" key="1">
    <source>
        <dbReference type="EMBL" id="AXK80704.1"/>
    </source>
</evidence>
<reference evidence="1 2" key="1">
    <citation type="submission" date="2018-07" db="EMBL/GenBank/DDBJ databases">
        <authorList>
            <person name="Quirk P.G."/>
            <person name="Krulwich T.A."/>
        </authorList>
    </citation>
    <scope>NUCLEOTIDE SEQUENCE [LARGE SCALE GENOMIC DNA]</scope>
    <source>
        <strain evidence="1 2">CC-BB4</strain>
    </source>
</reference>
<sequence length="266" mass="28685">MVAGLCWPSVDKIVCVMRTVTAPGIAMSRRSSGGGRLSALFCVGLMCASVLISATMAQEKSERQSAAIAFDIPAQSLATALELYSEQSGVHVIYKSGSSVGRRSSPIKGDYTREDALHGLLGANELIVRYARADSVILLNPAEAQRDEPPELQRATADIALDTLHVSRPQNEPDPNALASYIGVIQQDVQQALRKRGKASSGSYRVGLELWVDPSRTIQKTQVFRSTGDRERDLAVAEALQGVVIRQPAPAHTPQPVRVMIVVRSL</sequence>
<dbReference type="Proteomes" id="UP000254889">
    <property type="component" value="Chromosome"/>
</dbReference>